<accession>A0A4Y4C4N1</accession>
<dbReference type="EMBL" id="BJNT01000012">
    <property type="protein sequence ID" value="GEC86374.1"/>
    <property type="molecule type" value="Genomic_DNA"/>
</dbReference>
<dbReference type="Gene3D" id="1.10.3290.10">
    <property type="entry name" value="Fido-like domain"/>
    <property type="match status" value="1"/>
</dbReference>
<evidence type="ECO:0000313" key="1">
    <source>
        <dbReference type="EMBL" id="GEC86374.1"/>
    </source>
</evidence>
<reference evidence="1 2" key="1">
    <citation type="submission" date="2019-06" db="EMBL/GenBank/DDBJ databases">
        <title>Whole genome shotgun sequence of Corynebacterium variabile NBRC 15286.</title>
        <authorList>
            <person name="Hosoyama A."/>
            <person name="Uohara A."/>
            <person name="Ohji S."/>
            <person name="Ichikawa N."/>
        </authorList>
    </citation>
    <scope>NUCLEOTIDE SEQUENCE [LARGE SCALE GENOMIC DNA]</scope>
    <source>
        <strain evidence="1 2">NBRC 15286</strain>
    </source>
</reference>
<comment type="caution">
    <text evidence="1">The sequence shown here is derived from an EMBL/GenBank/DDBJ whole genome shotgun (WGS) entry which is preliminary data.</text>
</comment>
<proteinExistence type="predicted"/>
<evidence type="ECO:0000313" key="2">
    <source>
        <dbReference type="Proteomes" id="UP000319986"/>
    </source>
</evidence>
<name>A0A4Y4C4N1_9CORY</name>
<dbReference type="Proteomes" id="UP000319986">
    <property type="component" value="Unassembled WGS sequence"/>
</dbReference>
<evidence type="ECO:0008006" key="3">
    <source>
        <dbReference type="Google" id="ProtNLM"/>
    </source>
</evidence>
<gene>
    <name evidence="1" type="ORF">CVA01_16880</name>
</gene>
<sequence>MGDTTGAPENYFGKNDPAELERIAGRLATQRLYELESSAPLASFTRDDLCHVHGYLMQDIYPLGRAAPHRRGRCDGHGDVPGAVR</sequence>
<dbReference type="InterPro" id="IPR036597">
    <property type="entry name" value="Fido-like_dom_sf"/>
</dbReference>
<protein>
    <recommendedName>
        <fullName evidence="3">Cell filamentation protein</fullName>
    </recommendedName>
</protein>
<organism evidence="1 2">
    <name type="scientific">Corynebacterium variabile</name>
    <dbReference type="NCBI Taxonomy" id="1727"/>
    <lineage>
        <taxon>Bacteria</taxon>
        <taxon>Bacillati</taxon>
        <taxon>Actinomycetota</taxon>
        <taxon>Actinomycetes</taxon>
        <taxon>Mycobacteriales</taxon>
        <taxon>Corynebacteriaceae</taxon>
        <taxon>Corynebacterium</taxon>
    </lineage>
</organism>
<dbReference type="AlphaFoldDB" id="A0A4Y4C4N1"/>